<evidence type="ECO:0000313" key="2">
    <source>
        <dbReference type="Proteomes" id="UP001222325"/>
    </source>
</evidence>
<feature type="non-terminal residue" evidence="1">
    <location>
        <position position="1"/>
    </location>
</feature>
<proteinExistence type="predicted"/>
<reference evidence="1" key="1">
    <citation type="submission" date="2023-03" db="EMBL/GenBank/DDBJ databases">
        <title>Massive genome expansion in bonnet fungi (Mycena s.s.) driven by repeated elements and novel gene families across ecological guilds.</title>
        <authorList>
            <consortium name="Lawrence Berkeley National Laboratory"/>
            <person name="Harder C.B."/>
            <person name="Miyauchi S."/>
            <person name="Viragh M."/>
            <person name="Kuo A."/>
            <person name="Thoen E."/>
            <person name="Andreopoulos B."/>
            <person name="Lu D."/>
            <person name="Skrede I."/>
            <person name="Drula E."/>
            <person name="Henrissat B."/>
            <person name="Morin E."/>
            <person name="Kohler A."/>
            <person name="Barry K."/>
            <person name="LaButti K."/>
            <person name="Morin E."/>
            <person name="Salamov A."/>
            <person name="Lipzen A."/>
            <person name="Mereny Z."/>
            <person name="Hegedus B."/>
            <person name="Baldrian P."/>
            <person name="Stursova M."/>
            <person name="Weitz H."/>
            <person name="Taylor A."/>
            <person name="Grigoriev I.V."/>
            <person name="Nagy L.G."/>
            <person name="Martin F."/>
            <person name="Kauserud H."/>
        </authorList>
    </citation>
    <scope>NUCLEOTIDE SEQUENCE</scope>
    <source>
        <strain evidence="1">CBHHK173m</strain>
    </source>
</reference>
<dbReference type="EMBL" id="JARJCN010000004">
    <property type="protein sequence ID" value="KAJ7101448.1"/>
    <property type="molecule type" value="Genomic_DNA"/>
</dbReference>
<dbReference type="Proteomes" id="UP001222325">
    <property type="component" value="Unassembled WGS sequence"/>
</dbReference>
<comment type="caution">
    <text evidence="1">The sequence shown here is derived from an EMBL/GenBank/DDBJ whole genome shotgun (WGS) entry which is preliminary data.</text>
</comment>
<dbReference type="AlphaFoldDB" id="A0AAD6UFC3"/>
<keyword evidence="2" id="KW-1185">Reference proteome</keyword>
<gene>
    <name evidence="1" type="ORF">B0H15DRAFT_748252</name>
</gene>
<sequence length="94" mass="11093">TKLELAQMLNRLQRHTKCTAGYCERKKKDTGEKFCRFGFPRECREASAYMRNADREFPELLTRRNDPLLNSYVASVILTWRANIDIRPVINREA</sequence>
<name>A0AAD6UFC3_9AGAR</name>
<accession>A0AAD6UFC3</accession>
<organism evidence="1 2">
    <name type="scientific">Mycena belliarum</name>
    <dbReference type="NCBI Taxonomy" id="1033014"/>
    <lineage>
        <taxon>Eukaryota</taxon>
        <taxon>Fungi</taxon>
        <taxon>Dikarya</taxon>
        <taxon>Basidiomycota</taxon>
        <taxon>Agaricomycotina</taxon>
        <taxon>Agaricomycetes</taxon>
        <taxon>Agaricomycetidae</taxon>
        <taxon>Agaricales</taxon>
        <taxon>Marasmiineae</taxon>
        <taxon>Mycenaceae</taxon>
        <taxon>Mycena</taxon>
    </lineage>
</organism>
<evidence type="ECO:0000313" key="1">
    <source>
        <dbReference type="EMBL" id="KAJ7101448.1"/>
    </source>
</evidence>
<feature type="non-terminal residue" evidence="1">
    <location>
        <position position="94"/>
    </location>
</feature>
<protein>
    <submittedName>
        <fullName evidence="1">Uncharacterized protein</fullName>
    </submittedName>
</protein>